<dbReference type="PROSITE" id="PS50011">
    <property type="entry name" value="PROTEIN_KINASE_DOM"/>
    <property type="match status" value="1"/>
</dbReference>
<keyword evidence="3" id="KW-1185">Reference proteome</keyword>
<dbReference type="Proteomes" id="UP001470230">
    <property type="component" value="Unassembled WGS sequence"/>
</dbReference>
<organism evidence="2 3">
    <name type="scientific">Tritrichomonas musculus</name>
    <dbReference type="NCBI Taxonomy" id="1915356"/>
    <lineage>
        <taxon>Eukaryota</taxon>
        <taxon>Metamonada</taxon>
        <taxon>Parabasalia</taxon>
        <taxon>Tritrichomonadida</taxon>
        <taxon>Tritrichomonadidae</taxon>
        <taxon>Tritrichomonas</taxon>
    </lineage>
</organism>
<dbReference type="Gene3D" id="1.10.510.10">
    <property type="entry name" value="Transferase(Phosphotransferase) domain 1"/>
    <property type="match status" value="1"/>
</dbReference>
<reference evidence="2 3" key="1">
    <citation type="submission" date="2024-04" db="EMBL/GenBank/DDBJ databases">
        <title>Tritrichomonas musculus Genome.</title>
        <authorList>
            <person name="Alves-Ferreira E."/>
            <person name="Grigg M."/>
            <person name="Lorenzi H."/>
            <person name="Galac M."/>
        </authorList>
    </citation>
    <scope>NUCLEOTIDE SEQUENCE [LARGE SCALE GENOMIC DNA]</scope>
    <source>
        <strain evidence="2 3">EAF2021</strain>
    </source>
</reference>
<dbReference type="InterPro" id="IPR000719">
    <property type="entry name" value="Prot_kinase_dom"/>
</dbReference>
<accession>A0ABR2ICC0</accession>
<feature type="domain" description="Protein kinase" evidence="1">
    <location>
        <begin position="1"/>
        <end position="80"/>
    </location>
</feature>
<sequence>MYGIASGMSCLHPLGIVHQNLKAEDILIDVNLYPKISNFSSSLKISDEGENLKANDVLAFSFIVYEMMTNKKIFQKVSVI</sequence>
<dbReference type="Pfam" id="PF07714">
    <property type="entry name" value="PK_Tyr_Ser-Thr"/>
    <property type="match status" value="1"/>
</dbReference>
<proteinExistence type="predicted"/>
<protein>
    <recommendedName>
        <fullName evidence="1">Protein kinase domain-containing protein</fullName>
    </recommendedName>
</protein>
<evidence type="ECO:0000259" key="1">
    <source>
        <dbReference type="PROSITE" id="PS50011"/>
    </source>
</evidence>
<dbReference type="SUPFAM" id="SSF56112">
    <property type="entry name" value="Protein kinase-like (PK-like)"/>
    <property type="match status" value="1"/>
</dbReference>
<name>A0ABR2ICC0_9EUKA</name>
<evidence type="ECO:0000313" key="2">
    <source>
        <dbReference type="EMBL" id="KAK8860661.1"/>
    </source>
</evidence>
<comment type="caution">
    <text evidence="2">The sequence shown here is derived from an EMBL/GenBank/DDBJ whole genome shotgun (WGS) entry which is preliminary data.</text>
</comment>
<dbReference type="EMBL" id="JAPFFF010000018">
    <property type="protein sequence ID" value="KAK8860661.1"/>
    <property type="molecule type" value="Genomic_DNA"/>
</dbReference>
<evidence type="ECO:0000313" key="3">
    <source>
        <dbReference type="Proteomes" id="UP001470230"/>
    </source>
</evidence>
<gene>
    <name evidence="2" type="ORF">M9Y10_012326</name>
</gene>
<dbReference type="InterPro" id="IPR011009">
    <property type="entry name" value="Kinase-like_dom_sf"/>
</dbReference>
<dbReference type="InterPro" id="IPR001245">
    <property type="entry name" value="Ser-Thr/Tyr_kinase_cat_dom"/>
</dbReference>